<dbReference type="Gene3D" id="3.30.420.10">
    <property type="entry name" value="Ribonuclease H-like superfamily/Ribonuclease H"/>
    <property type="match status" value="1"/>
</dbReference>
<feature type="domain" description="Mos1 transposase HTH" evidence="2">
    <location>
        <begin position="11"/>
        <end position="52"/>
    </location>
</feature>
<dbReference type="InterPro" id="IPR041426">
    <property type="entry name" value="Mos1_HTH"/>
</dbReference>
<dbReference type="InterPro" id="IPR001888">
    <property type="entry name" value="Transposase_1"/>
</dbReference>
<dbReference type="OrthoDB" id="10033972at2759"/>
<dbReference type="InParanoid" id="A0A6L2PW90"/>
<evidence type="ECO:0000313" key="4">
    <source>
        <dbReference type="Proteomes" id="UP000502823"/>
    </source>
</evidence>
<feature type="region of interest" description="Disordered" evidence="1">
    <location>
        <begin position="56"/>
        <end position="79"/>
    </location>
</feature>
<gene>
    <name evidence="3" type="ORF">Cfor_09703</name>
</gene>
<accession>A0A6L2PW90</accession>
<dbReference type="Pfam" id="PF01359">
    <property type="entry name" value="Transposase_1"/>
    <property type="match status" value="1"/>
</dbReference>
<evidence type="ECO:0000259" key="2">
    <source>
        <dbReference type="Pfam" id="PF17906"/>
    </source>
</evidence>
<reference evidence="4" key="1">
    <citation type="submission" date="2020-01" db="EMBL/GenBank/DDBJ databases">
        <title>Draft genome sequence of the Termite Coptotermes fromosanus.</title>
        <authorList>
            <person name="Itakura S."/>
            <person name="Yosikawa Y."/>
            <person name="Umezawa K."/>
        </authorList>
    </citation>
    <scope>NUCLEOTIDE SEQUENCE [LARGE SCALE GENOMIC DNA]</scope>
</reference>
<keyword evidence="4" id="KW-1185">Reference proteome</keyword>
<dbReference type="InterPro" id="IPR036397">
    <property type="entry name" value="RNaseH_sf"/>
</dbReference>
<dbReference type="EMBL" id="BLKM01000656">
    <property type="protein sequence ID" value="GFG36816.1"/>
    <property type="molecule type" value="Genomic_DNA"/>
</dbReference>
<evidence type="ECO:0000313" key="3">
    <source>
        <dbReference type="EMBL" id="GFG36816.1"/>
    </source>
</evidence>
<evidence type="ECO:0000256" key="1">
    <source>
        <dbReference type="SAM" id="MobiDB-lite"/>
    </source>
</evidence>
<proteinExistence type="predicted"/>
<dbReference type="Gene3D" id="1.10.10.1450">
    <property type="match status" value="1"/>
</dbReference>
<comment type="caution">
    <text evidence="3">The sequence shown here is derived from an EMBL/GenBank/DDBJ whole genome shotgun (WGS) entry which is preliminary data.</text>
</comment>
<name>A0A6L2PW90_COPFO</name>
<dbReference type="Pfam" id="PF17906">
    <property type="entry name" value="HTH_48"/>
    <property type="match status" value="1"/>
</dbReference>
<organism evidence="3 4">
    <name type="scientific">Coptotermes formosanus</name>
    <name type="common">Formosan subterranean termite</name>
    <dbReference type="NCBI Taxonomy" id="36987"/>
    <lineage>
        <taxon>Eukaryota</taxon>
        <taxon>Metazoa</taxon>
        <taxon>Ecdysozoa</taxon>
        <taxon>Arthropoda</taxon>
        <taxon>Hexapoda</taxon>
        <taxon>Insecta</taxon>
        <taxon>Pterygota</taxon>
        <taxon>Neoptera</taxon>
        <taxon>Polyneoptera</taxon>
        <taxon>Dictyoptera</taxon>
        <taxon>Blattodea</taxon>
        <taxon>Blattoidea</taxon>
        <taxon>Termitoidae</taxon>
        <taxon>Rhinotermitidae</taxon>
        <taxon>Coptotermes</taxon>
    </lineage>
</organism>
<dbReference type="InterPro" id="IPR052709">
    <property type="entry name" value="Transposase-MT_Hybrid"/>
</dbReference>
<dbReference type="GO" id="GO:0003676">
    <property type="term" value="F:nucleic acid binding"/>
    <property type="evidence" value="ECO:0007669"/>
    <property type="project" value="InterPro"/>
</dbReference>
<dbReference type="Proteomes" id="UP000502823">
    <property type="component" value="Unassembled WGS sequence"/>
</dbReference>
<dbReference type="PANTHER" id="PTHR46060:SF1">
    <property type="entry name" value="MARINER MOS1 TRANSPOSASE-LIKE PROTEIN"/>
    <property type="match status" value="1"/>
</dbReference>
<dbReference type="PANTHER" id="PTHR46060">
    <property type="entry name" value="MARINER MOS1 TRANSPOSASE-LIKE PROTEIN"/>
    <property type="match status" value="1"/>
</dbReference>
<sequence length="319" mass="36711">MHLSMEQRLAIKFCFKAEKSVKETLQMVNAAYGDQALSRSNVFRCYGRFHDGREDIEDDPRTKNASRRGEHWQGHSEKDLRKGKICSRFVPHSLTPEQKGQRTAACRDLIATADSDLDFFKKIVTGDETWCFAYDPTTKRQSAAWVGETSPRPKKLRFQKFRVKTMLVIFFDWQGEIHKEFVPEGETMNAVYYKGVTERVLNRIRRVRPGMCGSGDWFLLHDDAPSHNATIVKQFLAQRKVTTLDHPPYSPDLAPADYFFFPKVKSHLKGRLFDSISYIQNAVTSTLNTTAKDDFYTGIQKLYDHADLCVQLGGMYVEN</sequence>
<dbReference type="AlphaFoldDB" id="A0A6L2PW90"/>
<protein>
    <recommendedName>
        <fullName evidence="2">Mos1 transposase HTH domain-containing protein</fullName>
    </recommendedName>
</protein>